<evidence type="ECO:0000256" key="2">
    <source>
        <dbReference type="SAM" id="MobiDB-lite"/>
    </source>
</evidence>
<proteinExistence type="predicted"/>
<keyword evidence="1" id="KW-0862">Zinc</keyword>
<keyword evidence="1" id="KW-0479">Metal-binding</keyword>
<dbReference type="PROSITE" id="PS50157">
    <property type="entry name" value="ZINC_FINGER_C2H2_2"/>
    <property type="match status" value="1"/>
</dbReference>
<evidence type="ECO:0000313" key="5">
    <source>
        <dbReference type="EMBL" id="RWS07660.1"/>
    </source>
</evidence>
<dbReference type="InterPro" id="IPR013087">
    <property type="entry name" value="Znf_C2H2_type"/>
</dbReference>
<name>A0A3S3P444_9ACAR</name>
<organism evidence="5 6">
    <name type="scientific">Dinothrombium tinctorium</name>
    <dbReference type="NCBI Taxonomy" id="1965070"/>
    <lineage>
        <taxon>Eukaryota</taxon>
        <taxon>Metazoa</taxon>
        <taxon>Ecdysozoa</taxon>
        <taxon>Arthropoda</taxon>
        <taxon>Chelicerata</taxon>
        <taxon>Arachnida</taxon>
        <taxon>Acari</taxon>
        <taxon>Acariformes</taxon>
        <taxon>Trombidiformes</taxon>
        <taxon>Prostigmata</taxon>
        <taxon>Anystina</taxon>
        <taxon>Parasitengona</taxon>
        <taxon>Trombidioidea</taxon>
        <taxon>Trombidiidae</taxon>
        <taxon>Dinothrombium</taxon>
    </lineage>
</organism>
<reference evidence="5 6" key="1">
    <citation type="journal article" date="2018" name="Gigascience">
        <title>Genomes of trombidid mites reveal novel predicted allergens and laterally-transferred genes associated with secondary metabolism.</title>
        <authorList>
            <person name="Dong X."/>
            <person name="Chaisiri K."/>
            <person name="Xia D."/>
            <person name="Armstrong S.D."/>
            <person name="Fang Y."/>
            <person name="Donnelly M.J."/>
            <person name="Kadowaki T."/>
            <person name="McGarry J.W."/>
            <person name="Darby A.C."/>
            <person name="Makepeace B.L."/>
        </authorList>
    </citation>
    <scope>NUCLEOTIDE SEQUENCE [LARGE SCALE GENOMIC DNA]</scope>
    <source>
        <strain evidence="5">UoL-WK</strain>
    </source>
</reference>
<dbReference type="InterPro" id="IPR000210">
    <property type="entry name" value="BTB/POZ_dom"/>
</dbReference>
<dbReference type="EMBL" id="NCKU01003368">
    <property type="protein sequence ID" value="RWS07660.1"/>
    <property type="molecule type" value="Genomic_DNA"/>
</dbReference>
<dbReference type="SUPFAM" id="SSF54695">
    <property type="entry name" value="POZ domain"/>
    <property type="match status" value="1"/>
</dbReference>
<sequence length="462" mass="51775">MADRSEIVFTAAKRSRKASNTGRGTEVLLCCDDNCERLIGVNKLTLINYSNYFRSILSLSPFSASKKRQIVILLKDVPFEDLRAIADFMCGKKIRVSRQQLTSLENSARLLQIVELIDLINEQKTLTSIERVLQMANDYTTNNSSRSGTAVSESIANFKQTSNSNDINVFNKIWFQESCNDNSNICSEDFGLNISNAKIDALLNSNANTESKASDDSSVYYDCIGEADSQKNVKYGEDIAVEDAIVEVETSSSSLNVEKIQNVDDKEMIVKKNGDDKGLSDQSYASVLMPKECSNGNKSIDLKMLHDEKNKATPPNLILLPPLNQNFAQSITPMVNSPRFPFVPSHIFNATSFASPFSTPRPIYSFGQNTPVSTQTQKTETQTIKSKSSTKSKTPRTPKSFYKNDSRRTSKEKSESSKNKRREKGYVCGLCGRQMSWRQSLRVHIFHQHPGNEPNEWILTVE</sequence>
<protein>
    <submittedName>
        <fullName evidence="5">Uncharacterized protein</fullName>
    </submittedName>
</protein>
<feature type="domain" description="C2H2-type" evidence="4">
    <location>
        <begin position="426"/>
        <end position="454"/>
    </location>
</feature>
<dbReference type="GO" id="GO:0008270">
    <property type="term" value="F:zinc ion binding"/>
    <property type="evidence" value="ECO:0007669"/>
    <property type="project" value="UniProtKB-KW"/>
</dbReference>
<feature type="domain" description="BTB" evidence="3">
    <location>
        <begin position="25"/>
        <end position="98"/>
    </location>
</feature>
<keyword evidence="6" id="KW-1185">Reference proteome</keyword>
<dbReference type="AlphaFoldDB" id="A0A3S3P444"/>
<keyword evidence="1" id="KW-0863">Zinc-finger</keyword>
<evidence type="ECO:0000259" key="3">
    <source>
        <dbReference type="PROSITE" id="PS50097"/>
    </source>
</evidence>
<gene>
    <name evidence="5" type="ORF">B4U79_16117</name>
</gene>
<evidence type="ECO:0000256" key="1">
    <source>
        <dbReference type="PROSITE-ProRule" id="PRU00042"/>
    </source>
</evidence>
<evidence type="ECO:0000259" key="4">
    <source>
        <dbReference type="PROSITE" id="PS50157"/>
    </source>
</evidence>
<dbReference type="PROSITE" id="PS00028">
    <property type="entry name" value="ZINC_FINGER_C2H2_1"/>
    <property type="match status" value="1"/>
</dbReference>
<evidence type="ECO:0000313" key="6">
    <source>
        <dbReference type="Proteomes" id="UP000285301"/>
    </source>
</evidence>
<accession>A0A3S3P444</accession>
<feature type="compositionally biased region" description="Low complexity" evidence="2">
    <location>
        <begin position="373"/>
        <end position="387"/>
    </location>
</feature>
<dbReference type="PROSITE" id="PS50097">
    <property type="entry name" value="BTB"/>
    <property type="match status" value="1"/>
</dbReference>
<dbReference type="InterPro" id="IPR011333">
    <property type="entry name" value="SKP1/BTB/POZ_sf"/>
</dbReference>
<dbReference type="Pfam" id="PF00651">
    <property type="entry name" value="BTB"/>
    <property type="match status" value="1"/>
</dbReference>
<feature type="compositionally biased region" description="Basic and acidic residues" evidence="2">
    <location>
        <begin position="402"/>
        <end position="418"/>
    </location>
</feature>
<feature type="region of interest" description="Disordered" evidence="2">
    <location>
        <begin position="365"/>
        <end position="422"/>
    </location>
</feature>
<comment type="caution">
    <text evidence="5">The sequence shown here is derived from an EMBL/GenBank/DDBJ whole genome shotgun (WGS) entry which is preliminary data.</text>
</comment>
<dbReference type="Proteomes" id="UP000285301">
    <property type="component" value="Unassembled WGS sequence"/>
</dbReference>
<dbReference type="SMART" id="SM00225">
    <property type="entry name" value="BTB"/>
    <property type="match status" value="1"/>
</dbReference>
<dbReference type="Gene3D" id="3.30.710.10">
    <property type="entry name" value="Potassium Channel Kv1.1, Chain A"/>
    <property type="match status" value="1"/>
</dbReference>
<dbReference type="OrthoDB" id="10261408at2759"/>